<feature type="compositionally biased region" description="Polar residues" evidence="1">
    <location>
        <begin position="224"/>
        <end position="236"/>
    </location>
</feature>
<evidence type="ECO:0000313" key="4">
    <source>
        <dbReference type="Proteomes" id="UP000324022"/>
    </source>
</evidence>
<feature type="region of interest" description="Disordered" evidence="1">
    <location>
        <begin position="139"/>
        <end position="167"/>
    </location>
</feature>
<sequence length="436" mass="49074">MLRKYLLLGRAFDFILVALVGLNTQVVSQPAGLEPFGSLISHDGSLPRPCSPGFPSREDHSPHGWGSASTSTSLLPDKVAVQPQEMLAPQTLPRSQTLADLGKLLPIFDQQRSLIAPQSAFVSETGPYQESNPLVLSTGTAHAESSRLSRIPLKQPDVPKQPKANRRSHALTQLQTTVEEWHDTMRRALGNPNLEFESLEDESRGGSRLFVAQDRAHEEDHHPFTTSLPSPSSNSDGKVHFVRSLAELRKIVPLKLENRNPRFFIYLNSQSNMNYLNKEYFLNRMHFFPIDPKHFQWEELNVLFKARKHFVGLPPRTEHGLPVLMARHVDGTDAITRIQKFTGAFEDQAQIVSLWSPVLHMKGRTTFVLYGVGQLNRGDIGPTYDYPNGRSDVDTLLHLSRLDREGKARGLSGDYYFKDHFPGDFMAKAKEVLKAR</sequence>
<gene>
    <name evidence="3" type="ORF">UTRI_10693</name>
</gene>
<name>A0A5C3E8R1_9BASI</name>
<evidence type="ECO:0000256" key="1">
    <source>
        <dbReference type="SAM" id="MobiDB-lite"/>
    </source>
</evidence>
<feature type="chain" id="PRO_5022840618" description="Effector family protein Eff1" evidence="2">
    <location>
        <begin position="29"/>
        <end position="436"/>
    </location>
</feature>
<keyword evidence="2" id="KW-0732">Signal</keyword>
<dbReference type="Proteomes" id="UP000324022">
    <property type="component" value="Unassembled WGS sequence"/>
</dbReference>
<feature type="region of interest" description="Disordered" evidence="1">
    <location>
        <begin position="216"/>
        <end position="236"/>
    </location>
</feature>
<dbReference type="EMBL" id="OOIN01000016">
    <property type="protein sequence ID" value="SPO27084.1"/>
    <property type="molecule type" value="Genomic_DNA"/>
</dbReference>
<feature type="region of interest" description="Disordered" evidence="1">
    <location>
        <begin position="47"/>
        <end position="71"/>
    </location>
</feature>
<dbReference type="AlphaFoldDB" id="A0A5C3E8R1"/>
<keyword evidence="4" id="KW-1185">Reference proteome</keyword>
<evidence type="ECO:0000313" key="3">
    <source>
        <dbReference type="EMBL" id="SPO27084.1"/>
    </source>
</evidence>
<reference evidence="3 4" key="1">
    <citation type="submission" date="2018-03" db="EMBL/GenBank/DDBJ databases">
        <authorList>
            <person name="Guldener U."/>
        </authorList>
    </citation>
    <scope>NUCLEOTIDE SEQUENCE [LARGE SCALE GENOMIC DNA]</scope>
    <source>
        <strain evidence="3 4">NBRC100155</strain>
    </source>
</reference>
<accession>A0A5C3E8R1</accession>
<evidence type="ECO:0000256" key="2">
    <source>
        <dbReference type="SAM" id="SignalP"/>
    </source>
</evidence>
<dbReference type="OrthoDB" id="2556674at2759"/>
<protein>
    <recommendedName>
        <fullName evidence="5">Effector family protein Eff1</fullName>
    </recommendedName>
</protein>
<proteinExistence type="predicted"/>
<feature type="signal peptide" evidence="2">
    <location>
        <begin position="1"/>
        <end position="28"/>
    </location>
</feature>
<evidence type="ECO:0008006" key="5">
    <source>
        <dbReference type="Google" id="ProtNLM"/>
    </source>
</evidence>
<organism evidence="3 4">
    <name type="scientific">Ustilago trichophora</name>
    <dbReference type="NCBI Taxonomy" id="86804"/>
    <lineage>
        <taxon>Eukaryota</taxon>
        <taxon>Fungi</taxon>
        <taxon>Dikarya</taxon>
        <taxon>Basidiomycota</taxon>
        <taxon>Ustilaginomycotina</taxon>
        <taxon>Ustilaginomycetes</taxon>
        <taxon>Ustilaginales</taxon>
        <taxon>Ustilaginaceae</taxon>
        <taxon>Ustilago</taxon>
    </lineage>
</organism>